<evidence type="ECO:0000256" key="13">
    <source>
        <dbReference type="RuleBase" id="RU361126"/>
    </source>
</evidence>
<dbReference type="Gene3D" id="3.40.390.10">
    <property type="entry name" value="Collagenase (Catalytic Domain)"/>
    <property type="match status" value="1"/>
</dbReference>
<dbReference type="InterPro" id="IPR001384">
    <property type="entry name" value="Peptidase_M35"/>
</dbReference>
<evidence type="ECO:0000256" key="8">
    <source>
        <dbReference type="ARBA" id="ARBA00022833"/>
    </source>
</evidence>
<dbReference type="SUPFAM" id="SSF55486">
    <property type="entry name" value="Metalloproteases ('zincins'), catalytic domain"/>
    <property type="match status" value="1"/>
</dbReference>
<evidence type="ECO:0000256" key="3">
    <source>
        <dbReference type="ARBA" id="ARBA00022670"/>
    </source>
</evidence>
<evidence type="ECO:0000256" key="11">
    <source>
        <dbReference type="PIRSR" id="PIRSR601384-1"/>
    </source>
</evidence>
<keyword evidence="5 12" id="KW-0479">Metal-binding</keyword>
<feature type="binding site" evidence="12">
    <location>
        <position position="335"/>
    </location>
    <ligand>
        <name>Zn(2+)</name>
        <dbReference type="ChEBI" id="CHEBI:29105"/>
        <note>catalytic</note>
    </ligand>
</feature>
<dbReference type="CDD" id="cd11008">
    <property type="entry name" value="M35_deuterolysin_like"/>
    <property type="match status" value="1"/>
</dbReference>
<evidence type="ECO:0000313" key="15">
    <source>
        <dbReference type="Proteomes" id="UP000639643"/>
    </source>
</evidence>
<proteinExistence type="inferred from homology"/>
<evidence type="ECO:0000313" key="14">
    <source>
        <dbReference type="EMBL" id="KAF6844609.1"/>
    </source>
</evidence>
<feature type="signal peptide" evidence="13">
    <location>
        <begin position="1"/>
        <end position="22"/>
    </location>
</feature>
<dbReference type="Proteomes" id="UP000639643">
    <property type="component" value="Unassembled WGS sequence"/>
</dbReference>
<comment type="subcellular location">
    <subcellularLocation>
        <location evidence="13">Secreted</location>
    </subcellularLocation>
</comment>
<keyword evidence="9 13" id="KW-0482">Metalloprotease</keyword>
<evidence type="ECO:0000256" key="9">
    <source>
        <dbReference type="ARBA" id="ARBA00023049"/>
    </source>
</evidence>
<evidence type="ECO:0000256" key="7">
    <source>
        <dbReference type="ARBA" id="ARBA00022801"/>
    </source>
</evidence>
<keyword evidence="8 12" id="KW-0862">Zinc</keyword>
<reference evidence="14" key="1">
    <citation type="journal article" date="2020" name="Phytopathology">
        <title>Genome Sequence Resources of Colletotrichum truncatum, C. plurivorum, C. musicola, and C. sojae: Four Species Pathogenic to Soybean (Glycine max).</title>
        <authorList>
            <person name="Rogerio F."/>
            <person name="Boufleur T.R."/>
            <person name="Ciampi-Guillardi M."/>
            <person name="Sukno S.A."/>
            <person name="Thon M.R."/>
            <person name="Massola Junior N.S."/>
            <person name="Baroncelli R."/>
        </authorList>
    </citation>
    <scope>NUCLEOTIDE SEQUENCE</scope>
    <source>
        <strain evidence="14">LFN0074</strain>
    </source>
</reference>
<dbReference type="AlphaFoldDB" id="A0A8H6NXX4"/>
<dbReference type="GO" id="GO:0046872">
    <property type="term" value="F:metal ion binding"/>
    <property type="evidence" value="ECO:0007669"/>
    <property type="project" value="UniProtKB-KW"/>
</dbReference>
<dbReference type="GO" id="GO:0006508">
    <property type="term" value="P:proteolysis"/>
    <property type="evidence" value="ECO:0007669"/>
    <property type="project" value="UniProtKB-KW"/>
</dbReference>
<dbReference type="OrthoDB" id="412874at2759"/>
<organism evidence="14 15">
    <name type="scientific">Colletotrichum musicola</name>
    <dbReference type="NCBI Taxonomy" id="2175873"/>
    <lineage>
        <taxon>Eukaryota</taxon>
        <taxon>Fungi</taxon>
        <taxon>Dikarya</taxon>
        <taxon>Ascomycota</taxon>
        <taxon>Pezizomycotina</taxon>
        <taxon>Sordariomycetes</taxon>
        <taxon>Hypocreomycetidae</taxon>
        <taxon>Glomerellales</taxon>
        <taxon>Glomerellaceae</taxon>
        <taxon>Colletotrichum</taxon>
        <taxon>Colletotrichum orchidearum species complex</taxon>
    </lineage>
</organism>
<dbReference type="InterPro" id="IPR024079">
    <property type="entry name" value="MetalloPept_cat_dom_sf"/>
</dbReference>
<keyword evidence="3 13" id="KW-0645">Protease</keyword>
<evidence type="ECO:0000256" key="2">
    <source>
        <dbReference type="ARBA" id="ARBA00010279"/>
    </source>
</evidence>
<evidence type="ECO:0000256" key="1">
    <source>
        <dbReference type="ARBA" id="ARBA00001187"/>
    </source>
</evidence>
<keyword evidence="4 13" id="KW-0165">Cleavage on pair of basic residues</keyword>
<evidence type="ECO:0000256" key="4">
    <source>
        <dbReference type="ARBA" id="ARBA00022685"/>
    </source>
</evidence>
<dbReference type="PANTHER" id="PTHR37016">
    <property type="match status" value="1"/>
</dbReference>
<dbReference type="InterPro" id="IPR050414">
    <property type="entry name" value="Fungal_M35_metalloproteases"/>
</dbReference>
<keyword evidence="15" id="KW-1185">Reference proteome</keyword>
<feature type="chain" id="PRO_5034788084" description="Neutral protease 2" evidence="13">
    <location>
        <begin position="23"/>
        <end position="401"/>
    </location>
</feature>
<keyword evidence="6 13" id="KW-0732">Signal</keyword>
<dbReference type="GO" id="GO:0005576">
    <property type="term" value="C:extracellular region"/>
    <property type="evidence" value="ECO:0007669"/>
    <property type="project" value="UniProtKB-SubCell"/>
</dbReference>
<comment type="cofactor">
    <cofactor evidence="12 13">
        <name>Zn(2+)</name>
        <dbReference type="ChEBI" id="CHEBI:29105"/>
    </cofactor>
    <text evidence="12 13">Binds 1 zinc ion per subunit.</text>
</comment>
<name>A0A8H6NXX4_9PEZI</name>
<feature type="active site" evidence="11">
    <location>
        <position position="332"/>
    </location>
</feature>
<keyword evidence="10" id="KW-0865">Zymogen</keyword>
<comment type="similarity">
    <text evidence="2 13">Belongs to the peptidase M35 family.</text>
</comment>
<evidence type="ECO:0000256" key="6">
    <source>
        <dbReference type="ARBA" id="ARBA00022729"/>
    </source>
</evidence>
<comment type="caution">
    <text evidence="14">The sequence shown here is derived from an EMBL/GenBank/DDBJ whole genome shotgun (WGS) entry which is preliminary data.</text>
</comment>
<protein>
    <recommendedName>
        <fullName evidence="13">Neutral protease 2</fullName>
        <ecNumber evidence="13">3.4.24.39</ecNumber>
    </recommendedName>
    <alternativeName>
        <fullName evidence="13">Deuterolysin</fullName>
    </alternativeName>
</protein>
<keyword evidence="7 13" id="KW-0378">Hydrolase</keyword>
<dbReference type="GO" id="GO:0004222">
    <property type="term" value="F:metalloendopeptidase activity"/>
    <property type="evidence" value="ECO:0007669"/>
    <property type="project" value="InterPro"/>
</dbReference>
<dbReference type="EMBL" id="WIGM01000013">
    <property type="protein sequence ID" value="KAF6844609.1"/>
    <property type="molecule type" value="Genomic_DNA"/>
</dbReference>
<gene>
    <name evidence="14" type="ORF">CMUS01_00899</name>
</gene>
<evidence type="ECO:0000256" key="12">
    <source>
        <dbReference type="PIRSR" id="PIRSR601384-2"/>
    </source>
</evidence>
<evidence type="ECO:0000256" key="5">
    <source>
        <dbReference type="ARBA" id="ARBA00022723"/>
    </source>
</evidence>
<dbReference type="Pfam" id="PF02102">
    <property type="entry name" value="Peptidase_M35"/>
    <property type="match status" value="1"/>
</dbReference>
<accession>A0A8H6NXX4</accession>
<dbReference type="PRINTS" id="PR00768">
    <property type="entry name" value="DEUTEROLYSIN"/>
</dbReference>
<feature type="binding site" evidence="12">
    <location>
        <position position="331"/>
    </location>
    <ligand>
        <name>Zn(2+)</name>
        <dbReference type="ChEBI" id="CHEBI:29105"/>
        <note>catalytic</note>
    </ligand>
</feature>
<comment type="function">
    <text evidence="13">Secreted metalloproteinase that allows assimilation of proteinaceous substrates. Shows high activities on basic nuclear substrates such as histone and protamine.</text>
</comment>
<comment type="catalytic activity">
    <reaction evidence="1 13">
        <text>Preferential cleavage of bonds with hydrophobic residues in P1'. Also 3-Asn-|-Gln-4 and 8-Gly-|-Ser-9 bonds in insulin B chain.</text>
        <dbReference type="EC" id="3.4.24.39"/>
    </reaction>
</comment>
<evidence type="ECO:0000256" key="10">
    <source>
        <dbReference type="ARBA" id="ARBA00023145"/>
    </source>
</evidence>
<dbReference type="EC" id="3.4.24.39" evidence="13"/>
<dbReference type="PANTHER" id="PTHR37016:SF2">
    <property type="entry name" value="NEUTRAL PROTEASE 2 HOMOLOG SNOG_02177"/>
    <property type="match status" value="1"/>
</dbReference>
<keyword evidence="13" id="KW-0964">Secreted</keyword>
<feature type="binding site" evidence="12">
    <location>
        <position position="344"/>
    </location>
    <ligand>
        <name>Zn(2+)</name>
        <dbReference type="ChEBI" id="CHEBI:29105"/>
        <note>catalytic</note>
    </ligand>
</feature>
<sequence length="401" mass="43667">MKSFFVALPLLASLAAAGPVSSEKRDTIPFVELLLNITSIGNTGLEAALTNPGSSELKLFATGTILDSAPVEKVAVFSKGKPLPDRHIASPLLTRDRTEGRVPFDGVRLRIAPPELITNDAFQVIKPNQTVIMKFDFGQMHDLSSGGNYQVSAAGGIPYATGNSTKVEGYIPFKSNVLTIKNVNGTQAAITRRDFHAESKRVVIQAGCTRAQNQAVNTALSNCATLASNASVAAMRDGRRMNEYFKTTALDARRNVSITFQRVAKECTSRLKAVSVSSLYCTDVYNSCKEGVLAYTVPSLRYMVNCPLYFNALPPLTTTCHAQDQASTTLHEMTHLTQIRGTLDWGVYGYDAIKTLPSEKNLFHADTFCLFANCKSRPLEISSWSVTNILGSCRTWPHVLS</sequence>
<dbReference type="Gene3D" id="2.60.40.2970">
    <property type="match status" value="1"/>
</dbReference>